<evidence type="ECO:0000313" key="5">
    <source>
        <dbReference type="Proteomes" id="UP001387100"/>
    </source>
</evidence>
<dbReference type="EMBL" id="JBBIAA010000008">
    <property type="protein sequence ID" value="MEJ5945478.1"/>
    <property type="molecule type" value="Genomic_DNA"/>
</dbReference>
<organism evidence="4 5">
    <name type="scientific">Pseudokineococcus basanitobsidens</name>
    <dbReference type="NCBI Taxonomy" id="1926649"/>
    <lineage>
        <taxon>Bacteria</taxon>
        <taxon>Bacillati</taxon>
        <taxon>Actinomycetota</taxon>
        <taxon>Actinomycetes</taxon>
        <taxon>Kineosporiales</taxon>
        <taxon>Kineosporiaceae</taxon>
        <taxon>Pseudokineococcus</taxon>
    </lineage>
</organism>
<keyword evidence="2" id="KW-0812">Transmembrane</keyword>
<reference evidence="4 5" key="1">
    <citation type="journal article" date="2017" name="Int. J. Syst. Evol. Microbiol.">
        <title>Pseudokineococcus basanitobsidens sp. nov., isolated from volcanic rock.</title>
        <authorList>
            <person name="Lee D.W."/>
            <person name="Park M.Y."/>
            <person name="Kim J.J."/>
            <person name="Kim B.S."/>
        </authorList>
    </citation>
    <scope>NUCLEOTIDE SEQUENCE [LARGE SCALE GENOMIC DNA]</scope>
    <source>
        <strain evidence="4 5">DSM 103726</strain>
    </source>
</reference>
<gene>
    <name evidence="4" type="ORF">WDZ17_09260</name>
</gene>
<name>A0ABU8RKE0_9ACTN</name>
<keyword evidence="2" id="KW-1133">Transmembrane helix</keyword>
<evidence type="ECO:0000313" key="4">
    <source>
        <dbReference type="EMBL" id="MEJ5945478.1"/>
    </source>
</evidence>
<keyword evidence="3" id="KW-0732">Signal</keyword>
<sequence length="279" mass="27335">MPARPRPVLRHRWAALVAGAGLAVALGVGPAAATPATPTPATPTPAPGSSAPADVAPTGEACPEGEGATVVVDPQGLAGELDGPTAGCAPAAEDGLAALTDAGFAVTEVSPGFVCTIAGVPTPEEADCETAGYWSYWYAPRDGAWTLSDVGAADRTPEPGSVDAWSWTVLSGDSLDATPPRLQPAAVADLPVAGAEGTTSPSATDEPSPSASASPSVGGGSVDDGAQDAAGDIEEDGPPVGTIAVVAVLVVLVVVGGLLAARRRRADLDEHGRGASDGR</sequence>
<feature type="compositionally biased region" description="Pro residues" evidence="1">
    <location>
        <begin position="37"/>
        <end position="46"/>
    </location>
</feature>
<comment type="caution">
    <text evidence="4">The sequence shown here is derived from an EMBL/GenBank/DDBJ whole genome shotgun (WGS) entry which is preliminary data.</text>
</comment>
<keyword evidence="2" id="KW-0472">Membrane</keyword>
<feature type="chain" id="PRO_5045923212" description="DUF4430 domain-containing protein" evidence="3">
    <location>
        <begin position="34"/>
        <end position="279"/>
    </location>
</feature>
<accession>A0ABU8RKE0</accession>
<protein>
    <recommendedName>
        <fullName evidence="6">DUF4430 domain-containing protein</fullName>
    </recommendedName>
</protein>
<feature type="compositionally biased region" description="Low complexity" evidence="1">
    <location>
        <begin position="198"/>
        <end position="216"/>
    </location>
</feature>
<feature type="region of interest" description="Disordered" evidence="1">
    <location>
        <begin position="194"/>
        <end position="235"/>
    </location>
</feature>
<evidence type="ECO:0000256" key="3">
    <source>
        <dbReference type="SAM" id="SignalP"/>
    </source>
</evidence>
<dbReference type="Proteomes" id="UP001387100">
    <property type="component" value="Unassembled WGS sequence"/>
</dbReference>
<evidence type="ECO:0008006" key="6">
    <source>
        <dbReference type="Google" id="ProtNLM"/>
    </source>
</evidence>
<evidence type="ECO:0000256" key="1">
    <source>
        <dbReference type="SAM" id="MobiDB-lite"/>
    </source>
</evidence>
<feature type="signal peptide" evidence="3">
    <location>
        <begin position="1"/>
        <end position="33"/>
    </location>
</feature>
<keyword evidence="5" id="KW-1185">Reference proteome</keyword>
<dbReference type="RefSeq" id="WP_339574863.1">
    <property type="nucleotide sequence ID" value="NZ_JBBIAA010000008.1"/>
</dbReference>
<proteinExistence type="predicted"/>
<evidence type="ECO:0000256" key="2">
    <source>
        <dbReference type="SAM" id="Phobius"/>
    </source>
</evidence>
<feature type="transmembrane region" description="Helical" evidence="2">
    <location>
        <begin position="240"/>
        <end position="261"/>
    </location>
</feature>
<feature type="region of interest" description="Disordered" evidence="1">
    <location>
        <begin position="31"/>
        <end position="67"/>
    </location>
</feature>